<dbReference type="KEGG" id="elm:ELI_2077"/>
<keyword evidence="2" id="KW-1185">Reference proteome</keyword>
<reference evidence="1 2" key="2">
    <citation type="journal article" date="2011" name="J. Bacteriol.">
        <title>Complete genome sequence of a carbon monoxide-utilizing acetogen, Eubacterium limosum KIST612.</title>
        <authorList>
            <person name="Roh H."/>
            <person name="Ko H.J."/>
            <person name="Kim D."/>
            <person name="Choi D.G."/>
            <person name="Park S."/>
            <person name="Kim S."/>
            <person name="Chang I.S."/>
            <person name="Choi I.G."/>
        </authorList>
    </citation>
    <scope>NUCLEOTIDE SEQUENCE [LARGE SCALE GENOMIC DNA]</scope>
    <source>
        <strain evidence="1 2">KIST612</strain>
    </source>
</reference>
<reference key="1">
    <citation type="submission" date="2010-09" db="EMBL/GenBank/DDBJ databases">
        <authorList>
            <person name="Roh H."/>
            <person name="Ko H.-J."/>
            <person name="Kim D."/>
            <person name="Choi D.G."/>
            <person name="Park S."/>
            <person name="Kim S."/>
            <person name="Kim K.H."/>
            <person name="Chang I.S."/>
            <person name="Choi I.-G."/>
        </authorList>
    </citation>
    <scope>NUCLEOTIDE SEQUENCE</scope>
    <source>
        <strain>KIST612</strain>
    </source>
</reference>
<sequence>MIICVLIVHLILHLFKSHIAFIFVDSLILNGECDGFMNAS</sequence>
<gene>
    <name evidence="1" type="ordered locus">ELI_2077</name>
</gene>
<dbReference type="HOGENOM" id="CLU_3289838_0_0_9"/>
<evidence type="ECO:0000313" key="2">
    <source>
        <dbReference type="Proteomes" id="UP000006873"/>
    </source>
</evidence>
<dbReference type="AlphaFoldDB" id="E3GMJ7"/>
<accession>E3GMJ7</accession>
<protein>
    <submittedName>
        <fullName evidence="1">Uncharacterized protein</fullName>
    </submittedName>
</protein>
<dbReference type="EMBL" id="CP002273">
    <property type="protein sequence ID" value="ADO37060.1"/>
    <property type="molecule type" value="Genomic_DNA"/>
</dbReference>
<dbReference type="Proteomes" id="UP000006873">
    <property type="component" value="Chromosome"/>
</dbReference>
<evidence type="ECO:0000313" key="1">
    <source>
        <dbReference type="EMBL" id="ADO37060.1"/>
    </source>
</evidence>
<organism evidence="1 2">
    <name type="scientific">Eubacterium callanderi</name>
    <dbReference type="NCBI Taxonomy" id="53442"/>
    <lineage>
        <taxon>Bacteria</taxon>
        <taxon>Bacillati</taxon>
        <taxon>Bacillota</taxon>
        <taxon>Clostridia</taxon>
        <taxon>Eubacteriales</taxon>
        <taxon>Eubacteriaceae</taxon>
        <taxon>Eubacterium</taxon>
    </lineage>
</organism>
<name>E3GMJ7_9FIRM</name>
<proteinExistence type="predicted"/>